<dbReference type="InterPro" id="IPR050395">
    <property type="entry name" value="4Fe4S_Ferredoxin_RnfB"/>
</dbReference>
<keyword evidence="6 10" id="KW-0249">Electron transport</keyword>
<evidence type="ECO:0000259" key="13">
    <source>
        <dbReference type="PROSITE" id="PS51656"/>
    </source>
</evidence>
<evidence type="ECO:0000256" key="4">
    <source>
        <dbReference type="ARBA" id="ARBA00022737"/>
    </source>
</evidence>
<keyword evidence="2 10" id="KW-0004">4Fe-4S</keyword>
<dbReference type="RefSeq" id="WP_104002747.1">
    <property type="nucleotide sequence ID" value="NZ_FNVQ01000001.1"/>
</dbReference>
<dbReference type="Proteomes" id="UP000236745">
    <property type="component" value="Unassembled WGS sequence"/>
</dbReference>
<dbReference type="InterPro" id="IPR017896">
    <property type="entry name" value="4Fe4S_Fe-S-bd"/>
</dbReference>
<dbReference type="AlphaFoldDB" id="A0A1H5YTP0"/>
<keyword evidence="10" id="KW-0997">Cell inner membrane</keyword>
<keyword evidence="5 10" id="KW-1278">Translocase</keyword>
<evidence type="ECO:0000313" key="14">
    <source>
        <dbReference type="EMBL" id="SEG27082.1"/>
    </source>
</evidence>
<feature type="domain" description="4Fe-4S" evidence="13">
    <location>
        <begin position="29"/>
        <end position="88"/>
    </location>
</feature>
<keyword evidence="8 10" id="KW-0411">Iron-sulfur</keyword>
<comment type="subcellular location">
    <subcellularLocation>
        <location evidence="10">Cell inner membrane</location>
    </subcellularLocation>
</comment>
<comment type="function">
    <text evidence="10">Part of a membrane-bound complex that couples electron transfer with translocation of ions across the membrane.</text>
</comment>
<evidence type="ECO:0000256" key="1">
    <source>
        <dbReference type="ARBA" id="ARBA00022448"/>
    </source>
</evidence>
<evidence type="ECO:0000256" key="10">
    <source>
        <dbReference type="HAMAP-Rule" id="MF_00463"/>
    </source>
</evidence>
<feature type="binding site" evidence="10 11">
    <location>
        <position position="119"/>
    </location>
    <ligand>
        <name>[4Fe-4S] cluster</name>
        <dbReference type="ChEBI" id="CHEBI:49883"/>
        <label>3</label>
    </ligand>
</feature>
<name>A0A1H5YTP0_9GAMM</name>
<keyword evidence="1 10" id="KW-0813">Transport</keyword>
<dbReference type="Gene3D" id="3.30.70.20">
    <property type="match status" value="1"/>
</dbReference>
<keyword evidence="10" id="KW-1003">Cell membrane</keyword>
<comment type="caution">
    <text evidence="10">Lacks conserved residue(s) required for the propagation of feature annotation.</text>
</comment>
<dbReference type="OrthoDB" id="9789936at2"/>
<keyword evidence="4 10" id="KW-0677">Repeat</keyword>
<dbReference type="InterPro" id="IPR017900">
    <property type="entry name" value="4Fe4S_Fe_S_CS"/>
</dbReference>
<keyword evidence="15" id="KW-1185">Reference proteome</keyword>
<feature type="binding site" evidence="10 11">
    <location>
        <position position="115"/>
    </location>
    <ligand>
        <name>[4Fe-4S] cluster</name>
        <dbReference type="ChEBI" id="CHEBI:49883"/>
        <label>2</label>
    </ligand>
</feature>
<comment type="subunit">
    <text evidence="10">The complex is composed of six subunits: RnfA, RnfB, RnfC, RnfD, RnfE and RnfG.</text>
</comment>
<gene>
    <name evidence="10" type="primary">rnfB</name>
    <name evidence="14" type="ORF">SAMN05444390_1011877</name>
</gene>
<feature type="binding site" evidence="10 11">
    <location>
        <position position="149"/>
    </location>
    <ligand>
        <name>[4Fe-4S] cluster</name>
        <dbReference type="ChEBI" id="CHEBI:49883"/>
        <label>2</label>
    </ligand>
</feature>
<dbReference type="Pfam" id="PF04060">
    <property type="entry name" value="FeS"/>
    <property type="match status" value="1"/>
</dbReference>
<evidence type="ECO:0000256" key="11">
    <source>
        <dbReference type="PIRSR" id="PIRSR005784-1"/>
    </source>
</evidence>
<dbReference type="GO" id="GO:0009055">
    <property type="term" value="F:electron transfer activity"/>
    <property type="evidence" value="ECO:0007669"/>
    <property type="project" value="InterPro"/>
</dbReference>
<dbReference type="GO" id="GO:0022900">
    <property type="term" value="P:electron transport chain"/>
    <property type="evidence" value="ECO:0007669"/>
    <property type="project" value="UniProtKB-UniRule"/>
</dbReference>
<dbReference type="PIRSF" id="PIRSF005784">
    <property type="entry name" value="Elect_transpt_RnfB"/>
    <property type="match status" value="1"/>
</dbReference>
<feature type="binding site" evidence="10 11">
    <location>
        <position position="46"/>
    </location>
    <ligand>
        <name>[4Fe-4S] cluster</name>
        <dbReference type="ChEBI" id="CHEBI:49883"/>
        <label>1</label>
    </ligand>
</feature>
<feature type="region of interest" description="Hydrophobic" evidence="10">
    <location>
        <begin position="1"/>
        <end position="23"/>
    </location>
</feature>
<accession>A0A1H5YTP0</accession>
<dbReference type="GO" id="GO:0051539">
    <property type="term" value="F:4 iron, 4 sulfur cluster binding"/>
    <property type="evidence" value="ECO:0007669"/>
    <property type="project" value="UniProtKB-UniRule"/>
</dbReference>
<evidence type="ECO:0000313" key="15">
    <source>
        <dbReference type="Proteomes" id="UP000236745"/>
    </source>
</evidence>
<reference evidence="14 15" key="1">
    <citation type="submission" date="2016-10" db="EMBL/GenBank/DDBJ databases">
        <authorList>
            <person name="de Groot N.N."/>
        </authorList>
    </citation>
    <scope>NUCLEOTIDE SEQUENCE [LARGE SCALE GENOMIC DNA]</scope>
    <source>
        <strain evidence="14 15">DSM 22012</strain>
    </source>
</reference>
<protein>
    <recommendedName>
        <fullName evidence="10">Ion-translocating oxidoreductase complex subunit B</fullName>
        <ecNumber evidence="10">7.-.-.-</ecNumber>
    </recommendedName>
    <alternativeName>
        <fullName evidence="10">Rnf electron transport complex subunit B</fullName>
    </alternativeName>
</protein>
<dbReference type="PANTHER" id="PTHR43560">
    <property type="entry name" value="ION-TRANSLOCATING OXIDOREDUCTASE COMPLEX SUBUNIT B"/>
    <property type="match status" value="1"/>
</dbReference>
<evidence type="ECO:0000256" key="6">
    <source>
        <dbReference type="ARBA" id="ARBA00022982"/>
    </source>
</evidence>
<dbReference type="EC" id="7.-.-.-" evidence="10"/>
<dbReference type="HAMAP" id="MF_00463">
    <property type="entry name" value="RsxB_RnfB"/>
    <property type="match status" value="1"/>
</dbReference>
<proteinExistence type="inferred from homology"/>
<dbReference type="EMBL" id="FNVQ01000001">
    <property type="protein sequence ID" value="SEG27082.1"/>
    <property type="molecule type" value="Genomic_DNA"/>
</dbReference>
<evidence type="ECO:0000256" key="3">
    <source>
        <dbReference type="ARBA" id="ARBA00022723"/>
    </source>
</evidence>
<dbReference type="GO" id="GO:0046872">
    <property type="term" value="F:metal ion binding"/>
    <property type="evidence" value="ECO:0007669"/>
    <property type="project" value="UniProtKB-KW"/>
</dbReference>
<keyword evidence="7 10" id="KW-0408">Iron</keyword>
<feature type="domain" description="4Fe-4S ferredoxin-type" evidence="12">
    <location>
        <begin position="130"/>
        <end position="159"/>
    </location>
</feature>
<feature type="binding site" evidence="10 11">
    <location>
        <position position="139"/>
    </location>
    <ligand>
        <name>[4Fe-4S] cluster</name>
        <dbReference type="ChEBI" id="CHEBI:49883"/>
        <label>3</label>
    </ligand>
</feature>
<organism evidence="14 15">
    <name type="scientific">Marinobacterium lutimaris</name>
    <dbReference type="NCBI Taxonomy" id="568106"/>
    <lineage>
        <taxon>Bacteria</taxon>
        <taxon>Pseudomonadati</taxon>
        <taxon>Pseudomonadota</taxon>
        <taxon>Gammaproteobacteria</taxon>
        <taxon>Oceanospirillales</taxon>
        <taxon>Oceanospirillaceae</taxon>
        <taxon>Marinobacterium</taxon>
    </lineage>
</organism>
<dbReference type="InterPro" id="IPR016463">
    <property type="entry name" value="RnfB/RsxB_Proteobac"/>
</dbReference>
<feature type="domain" description="4Fe-4S ferredoxin-type" evidence="12">
    <location>
        <begin position="100"/>
        <end position="129"/>
    </location>
</feature>
<dbReference type="PROSITE" id="PS51656">
    <property type="entry name" value="4FE4S"/>
    <property type="match status" value="1"/>
</dbReference>
<feature type="binding site" evidence="10 11">
    <location>
        <position position="49"/>
    </location>
    <ligand>
        <name>[4Fe-4S] cluster</name>
        <dbReference type="ChEBI" id="CHEBI:49883"/>
        <label>1</label>
    </ligand>
</feature>
<comment type="cofactor">
    <cofactor evidence="10 11">
        <name>[4Fe-4S] cluster</name>
        <dbReference type="ChEBI" id="CHEBI:49883"/>
    </cofactor>
    <text evidence="10 11">Binds 3 [4Fe-4S] clusters.</text>
</comment>
<dbReference type="PANTHER" id="PTHR43560:SF1">
    <property type="entry name" value="ION-TRANSLOCATING OXIDOREDUCTASE COMPLEX SUBUNIT B"/>
    <property type="match status" value="1"/>
</dbReference>
<feature type="binding site" evidence="10 11">
    <location>
        <position position="112"/>
    </location>
    <ligand>
        <name>[4Fe-4S] cluster</name>
        <dbReference type="ChEBI" id="CHEBI:49883"/>
        <label>2</label>
    </ligand>
</feature>
<evidence type="ECO:0000256" key="2">
    <source>
        <dbReference type="ARBA" id="ARBA00022485"/>
    </source>
</evidence>
<feature type="binding site" evidence="10 11">
    <location>
        <position position="71"/>
    </location>
    <ligand>
        <name>[4Fe-4S] cluster</name>
        <dbReference type="ChEBI" id="CHEBI:49883"/>
        <label>1</label>
    </ligand>
</feature>
<dbReference type="InterPro" id="IPR007202">
    <property type="entry name" value="4Fe-4S_dom"/>
</dbReference>
<sequence length="174" mass="17951">MVTAVAVLTLLGLALGLLLGYADKVFAVEENPIVKEIESMLPGTHCGQCGFPGCSGAAEAMVAGDAAVTCCPPGGRALAQALAEKLGVDADLSGMSSEPMLAKIEESLCTGCCRCYRVCPTDAIMGANKQIHVVFADACTGCGKCVDACPEDCIAMQPEQESLDNWHWPKPAAA</sequence>
<comment type="similarity">
    <text evidence="10">Belongs to the 4Fe4S bacterial-type ferredoxin family. RnfB subfamily.</text>
</comment>
<keyword evidence="9 10" id="KW-0472">Membrane</keyword>
<dbReference type="GO" id="GO:0005886">
    <property type="term" value="C:plasma membrane"/>
    <property type="evidence" value="ECO:0007669"/>
    <property type="project" value="UniProtKB-SubCell"/>
</dbReference>
<feature type="binding site" evidence="10 11">
    <location>
        <position position="142"/>
    </location>
    <ligand>
        <name>[4Fe-4S] cluster</name>
        <dbReference type="ChEBI" id="CHEBI:49883"/>
        <label>3</label>
    </ligand>
</feature>
<feature type="binding site" evidence="10 11">
    <location>
        <position position="54"/>
    </location>
    <ligand>
        <name>[4Fe-4S] cluster</name>
        <dbReference type="ChEBI" id="CHEBI:49883"/>
        <label>1</label>
    </ligand>
</feature>
<dbReference type="PROSITE" id="PS00198">
    <property type="entry name" value="4FE4S_FER_1"/>
    <property type="match status" value="1"/>
</dbReference>
<evidence type="ECO:0000259" key="12">
    <source>
        <dbReference type="PROSITE" id="PS51379"/>
    </source>
</evidence>
<feature type="binding site" evidence="10 11">
    <location>
        <position position="145"/>
    </location>
    <ligand>
        <name>[4Fe-4S] cluster</name>
        <dbReference type="ChEBI" id="CHEBI:49883"/>
        <label>3</label>
    </ligand>
</feature>
<evidence type="ECO:0000256" key="5">
    <source>
        <dbReference type="ARBA" id="ARBA00022967"/>
    </source>
</evidence>
<dbReference type="PROSITE" id="PS51379">
    <property type="entry name" value="4FE4S_FER_2"/>
    <property type="match status" value="2"/>
</dbReference>
<dbReference type="InterPro" id="IPR010207">
    <property type="entry name" value="Elect_transpt_cplx_RnfB/RsxB"/>
</dbReference>
<dbReference type="NCBIfam" id="TIGR01944">
    <property type="entry name" value="rnfB"/>
    <property type="match status" value="1"/>
</dbReference>
<evidence type="ECO:0000256" key="8">
    <source>
        <dbReference type="ARBA" id="ARBA00023014"/>
    </source>
</evidence>
<evidence type="ECO:0000256" key="9">
    <source>
        <dbReference type="ARBA" id="ARBA00023136"/>
    </source>
</evidence>
<dbReference type="Pfam" id="PF14697">
    <property type="entry name" value="Fer4_21"/>
    <property type="match status" value="1"/>
</dbReference>
<dbReference type="SUPFAM" id="SSF54862">
    <property type="entry name" value="4Fe-4S ferredoxins"/>
    <property type="match status" value="1"/>
</dbReference>
<evidence type="ECO:0000256" key="7">
    <source>
        <dbReference type="ARBA" id="ARBA00023004"/>
    </source>
</evidence>
<dbReference type="Gene3D" id="1.10.15.40">
    <property type="entry name" value="Electron transport complex subunit B, putative Fe-S cluster"/>
    <property type="match status" value="1"/>
</dbReference>
<keyword evidence="3 10" id="KW-0479">Metal-binding</keyword>
<feature type="binding site" evidence="10 11">
    <location>
        <position position="109"/>
    </location>
    <ligand>
        <name>[4Fe-4S] cluster</name>
        <dbReference type="ChEBI" id="CHEBI:49883"/>
        <label>2</label>
    </ligand>
</feature>